<evidence type="ECO:0000313" key="1">
    <source>
        <dbReference type="EMBL" id="EFB74292.1"/>
    </source>
</evidence>
<protein>
    <submittedName>
        <fullName evidence="1">Uncharacterized protein</fullName>
    </submittedName>
</protein>
<organism evidence="1 2">
    <name type="scientific">Subdoligranulum variabile DSM 15176</name>
    <dbReference type="NCBI Taxonomy" id="411471"/>
    <lineage>
        <taxon>Bacteria</taxon>
        <taxon>Bacillati</taxon>
        <taxon>Bacillota</taxon>
        <taxon>Clostridia</taxon>
        <taxon>Eubacteriales</taxon>
        <taxon>Oscillospiraceae</taxon>
        <taxon>Subdoligranulum</taxon>
    </lineage>
</organism>
<gene>
    <name evidence="1" type="ORF">SUBVAR_07389</name>
</gene>
<dbReference type="AlphaFoldDB" id="D1PSK6"/>
<comment type="caution">
    <text evidence="1">The sequence shown here is derived from an EMBL/GenBank/DDBJ whole genome shotgun (WGS) entry which is preliminary data.</text>
</comment>
<name>D1PSK6_9FIRM</name>
<sequence length="56" mass="6400">MFVSFRRPRRSGFAAGEPLVLSRLRFSGAGAVSAKTEKFHTFFHDFCMNCKNKTRT</sequence>
<dbReference type="Proteomes" id="UP000003438">
    <property type="component" value="Unassembled WGS sequence"/>
</dbReference>
<dbReference type="EMBL" id="ACBY02000078">
    <property type="protein sequence ID" value="EFB74292.1"/>
    <property type="molecule type" value="Genomic_DNA"/>
</dbReference>
<keyword evidence="2" id="KW-1185">Reference proteome</keyword>
<accession>D1PSK6</accession>
<feature type="non-terminal residue" evidence="1">
    <location>
        <position position="56"/>
    </location>
</feature>
<evidence type="ECO:0000313" key="2">
    <source>
        <dbReference type="Proteomes" id="UP000003438"/>
    </source>
</evidence>
<dbReference type="HOGENOM" id="CLU_3019320_0_0_9"/>
<proteinExistence type="predicted"/>
<reference evidence="1" key="1">
    <citation type="submission" date="2009-12" db="EMBL/GenBank/DDBJ databases">
        <authorList>
            <person name="Weinstock G."/>
            <person name="Sodergren E."/>
            <person name="Clifton S."/>
            <person name="Fulton L."/>
            <person name="Fulton B."/>
            <person name="Courtney L."/>
            <person name="Fronick C."/>
            <person name="Harrison M."/>
            <person name="Strong C."/>
            <person name="Farmer C."/>
            <person name="Delahaunty K."/>
            <person name="Markovic C."/>
            <person name="Hall O."/>
            <person name="Minx P."/>
            <person name="Tomlinson C."/>
            <person name="Mitreva M."/>
            <person name="Nelson J."/>
            <person name="Hou S."/>
            <person name="Wollam A."/>
            <person name="Pepin K.H."/>
            <person name="Johnson M."/>
            <person name="Bhonagiri V."/>
            <person name="Nash W.E."/>
            <person name="Warren W."/>
            <person name="Chinwalla A."/>
            <person name="Mardis E.R."/>
            <person name="Wilson R.K."/>
        </authorList>
    </citation>
    <scope>NUCLEOTIDE SEQUENCE [LARGE SCALE GENOMIC DNA]</scope>
    <source>
        <strain evidence="1">DSM 15176</strain>
    </source>
</reference>